<evidence type="ECO:0000256" key="2">
    <source>
        <dbReference type="ARBA" id="ARBA00023125"/>
    </source>
</evidence>
<dbReference type="Proteomes" id="UP000222106">
    <property type="component" value="Unassembled WGS sequence"/>
</dbReference>
<evidence type="ECO:0000313" key="5">
    <source>
        <dbReference type="EMBL" id="PFG44975.1"/>
    </source>
</evidence>
<dbReference type="RefSeq" id="WP_281254902.1">
    <property type="nucleotide sequence ID" value="NZ_PDJI01000003.1"/>
</dbReference>
<dbReference type="InterPro" id="IPR000524">
    <property type="entry name" value="Tscrpt_reg_HTH_GntR"/>
</dbReference>
<dbReference type="SUPFAM" id="SSF48008">
    <property type="entry name" value="GntR ligand-binding domain-like"/>
    <property type="match status" value="1"/>
</dbReference>
<dbReference type="Pfam" id="PF07729">
    <property type="entry name" value="FCD"/>
    <property type="match status" value="1"/>
</dbReference>
<dbReference type="Pfam" id="PF00392">
    <property type="entry name" value="GntR"/>
    <property type="match status" value="1"/>
</dbReference>
<evidence type="ECO:0000259" key="4">
    <source>
        <dbReference type="PROSITE" id="PS50949"/>
    </source>
</evidence>
<protein>
    <submittedName>
        <fullName evidence="5">GntR family transcriptional repressor for pyruvate dehydrogenase complex</fullName>
    </submittedName>
</protein>
<dbReference type="GO" id="GO:0003677">
    <property type="term" value="F:DNA binding"/>
    <property type="evidence" value="ECO:0007669"/>
    <property type="project" value="UniProtKB-KW"/>
</dbReference>
<dbReference type="AlphaFoldDB" id="A0A2A9F3D9"/>
<dbReference type="SMART" id="SM00345">
    <property type="entry name" value="HTH_GNTR"/>
    <property type="match status" value="1"/>
</dbReference>
<keyword evidence="1" id="KW-0805">Transcription regulation</keyword>
<dbReference type="PANTHER" id="PTHR43537">
    <property type="entry name" value="TRANSCRIPTIONAL REGULATOR, GNTR FAMILY"/>
    <property type="match status" value="1"/>
</dbReference>
<dbReference type="Gene3D" id="1.20.120.530">
    <property type="entry name" value="GntR ligand-binding domain-like"/>
    <property type="match status" value="1"/>
</dbReference>
<dbReference type="InterPro" id="IPR011711">
    <property type="entry name" value="GntR_C"/>
</dbReference>
<organism evidence="5 6">
    <name type="scientific">Georgenia soli</name>
    <dbReference type="NCBI Taxonomy" id="638953"/>
    <lineage>
        <taxon>Bacteria</taxon>
        <taxon>Bacillati</taxon>
        <taxon>Actinomycetota</taxon>
        <taxon>Actinomycetes</taxon>
        <taxon>Micrococcales</taxon>
        <taxon>Bogoriellaceae</taxon>
        <taxon>Georgenia</taxon>
    </lineage>
</organism>
<comment type="caution">
    <text evidence="5">The sequence shown here is derived from an EMBL/GenBank/DDBJ whole genome shotgun (WGS) entry which is preliminary data.</text>
</comment>
<sequence>MSVPQPRVEPVTRATLTSTLVAAVVDMISEQGLTPGMKIGPQRELAARFGVAVPTMREALRRLEGLGILSFKHGSGIYVGENFDRSVLPNAVAPRADRQQLIELTEARVVIEPAIAGQAAAVRAPGGLALLEEHLADARRCLELNDDRLWKVNIDLHRAIGATAGNRIIEEVLDSILLIHAEEQRQILVLHGDPDADHAEHEEIVRLITAGRVKEVSELMRRHLIDVVGAISTPDP</sequence>
<dbReference type="CDD" id="cd07377">
    <property type="entry name" value="WHTH_GntR"/>
    <property type="match status" value="1"/>
</dbReference>
<dbReference type="Gene3D" id="1.10.10.10">
    <property type="entry name" value="Winged helix-like DNA-binding domain superfamily/Winged helix DNA-binding domain"/>
    <property type="match status" value="1"/>
</dbReference>
<reference evidence="5 6" key="1">
    <citation type="submission" date="2017-10" db="EMBL/GenBank/DDBJ databases">
        <title>Sequencing the genomes of 1000 actinobacteria strains.</title>
        <authorList>
            <person name="Klenk H.-P."/>
        </authorList>
    </citation>
    <scope>NUCLEOTIDE SEQUENCE [LARGE SCALE GENOMIC DNA]</scope>
    <source>
        <strain evidence="5 6">DSM 21838</strain>
    </source>
</reference>
<dbReference type="InterPro" id="IPR036390">
    <property type="entry name" value="WH_DNA-bd_sf"/>
</dbReference>
<proteinExistence type="predicted"/>
<dbReference type="PANTHER" id="PTHR43537:SF5">
    <property type="entry name" value="UXU OPERON TRANSCRIPTIONAL REGULATOR"/>
    <property type="match status" value="1"/>
</dbReference>
<keyword evidence="2" id="KW-0238">DNA-binding</keyword>
<dbReference type="PROSITE" id="PS50949">
    <property type="entry name" value="HTH_GNTR"/>
    <property type="match status" value="1"/>
</dbReference>
<dbReference type="InterPro" id="IPR008920">
    <property type="entry name" value="TF_FadR/GntR_C"/>
</dbReference>
<feature type="domain" description="HTH gntR-type" evidence="4">
    <location>
        <begin position="14"/>
        <end position="82"/>
    </location>
</feature>
<dbReference type="GO" id="GO:0003700">
    <property type="term" value="F:DNA-binding transcription factor activity"/>
    <property type="evidence" value="ECO:0007669"/>
    <property type="project" value="InterPro"/>
</dbReference>
<name>A0A2A9F3D9_9MICO</name>
<keyword evidence="6" id="KW-1185">Reference proteome</keyword>
<accession>A0A2A9F3D9</accession>
<evidence type="ECO:0000256" key="3">
    <source>
        <dbReference type="ARBA" id="ARBA00023163"/>
    </source>
</evidence>
<evidence type="ECO:0000313" key="6">
    <source>
        <dbReference type="Proteomes" id="UP000222106"/>
    </source>
</evidence>
<keyword evidence="5" id="KW-0670">Pyruvate</keyword>
<dbReference type="SUPFAM" id="SSF46785">
    <property type="entry name" value="Winged helix' DNA-binding domain"/>
    <property type="match status" value="1"/>
</dbReference>
<evidence type="ECO:0000256" key="1">
    <source>
        <dbReference type="ARBA" id="ARBA00023015"/>
    </source>
</evidence>
<gene>
    <name evidence="5" type="ORF">ATJ97_0256</name>
</gene>
<dbReference type="EMBL" id="PDJI01000003">
    <property type="protein sequence ID" value="PFG44975.1"/>
    <property type="molecule type" value="Genomic_DNA"/>
</dbReference>
<keyword evidence="3" id="KW-0804">Transcription</keyword>
<dbReference type="InterPro" id="IPR036388">
    <property type="entry name" value="WH-like_DNA-bd_sf"/>
</dbReference>
<dbReference type="SMART" id="SM00895">
    <property type="entry name" value="FCD"/>
    <property type="match status" value="1"/>
</dbReference>